<reference evidence="1 2" key="1">
    <citation type="submission" date="2018-10" db="EMBL/GenBank/DDBJ databases">
        <title>Draft genome sequence of Aquitalea MWU14-2217 isolated from a wild cranberry bog in Provincetown, Massachusetts.</title>
        <authorList>
            <person name="Ebadzadsahrai G."/>
            <person name="Soby S."/>
        </authorList>
    </citation>
    <scope>NUCLEOTIDE SEQUENCE [LARGE SCALE GENOMIC DNA]</scope>
    <source>
        <strain evidence="1 2">MWU14-2217</strain>
    </source>
</reference>
<keyword evidence="2" id="KW-1185">Reference proteome</keyword>
<dbReference type="Gene3D" id="1.10.1200.10">
    <property type="entry name" value="ACP-like"/>
    <property type="match status" value="1"/>
</dbReference>
<evidence type="ECO:0000313" key="2">
    <source>
        <dbReference type="Proteomes" id="UP000274139"/>
    </source>
</evidence>
<organism evidence="1 2">
    <name type="scientific">Aquitalea palustris</name>
    <dbReference type="NCBI Taxonomy" id="2480983"/>
    <lineage>
        <taxon>Bacteria</taxon>
        <taxon>Pseudomonadati</taxon>
        <taxon>Pseudomonadota</taxon>
        <taxon>Betaproteobacteria</taxon>
        <taxon>Neisseriales</taxon>
        <taxon>Chromobacteriaceae</taxon>
        <taxon>Aquitalea</taxon>
    </lineage>
</organism>
<dbReference type="InterPro" id="IPR036736">
    <property type="entry name" value="ACP-like_sf"/>
</dbReference>
<dbReference type="RefSeq" id="WP_103522779.1">
    <property type="nucleotide sequence ID" value="NZ_JAIZDC010000011.1"/>
</dbReference>
<gene>
    <name evidence="1" type="ORF">EAY64_00110</name>
</gene>
<comment type="caution">
    <text evidence="1">The sequence shown here is derived from an EMBL/GenBank/DDBJ whole genome shotgun (WGS) entry which is preliminary data.</text>
</comment>
<dbReference type="SUPFAM" id="SSF47336">
    <property type="entry name" value="ACP-like"/>
    <property type="match status" value="1"/>
</dbReference>
<accession>A0A454JP64</accession>
<dbReference type="OrthoDB" id="8592205at2"/>
<dbReference type="Proteomes" id="UP000274139">
    <property type="component" value="Unassembled WGS sequence"/>
</dbReference>
<sequence length="74" mass="8576">MEEIRNWISDYLREEGKTDLQADLPLFEQIDSFSVVGFLMAVEERFHCFDELTAQALSGLTIEQMAKLLAQHQQ</sequence>
<dbReference type="EMBL" id="RFAR01000001">
    <property type="protein sequence ID" value="RMD02228.1"/>
    <property type="molecule type" value="Genomic_DNA"/>
</dbReference>
<proteinExistence type="predicted"/>
<dbReference type="AlphaFoldDB" id="A0A454JP64"/>
<name>A0A454JP64_9NEIS</name>
<evidence type="ECO:0008006" key="3">
    <source>
        <dbReference type="Google" id="ProtNLM"/>
    </source>
</evidence>
<evidence type="ECO:0000313" key="1">
    <source>
        <dbReference type="EMBL" id="RMD02228.1"/>
    </source>
</evidence>
<protein>
    <recommendedName>
        <fullName evidence="3">Acyl carrier protein</fullName>
    </recommendedName>
</protein>